<dbReference type="InterPro" id="IPR035093">
    <property type="entry name" value="RelE/ParE_toxin_dom_sf"/>
</dbReference>
<protein>
    <submittedName>
        <fullName evidence="1">Type II toxin-antitoxin system RelE/ParE family toxin</fullName>
    </submittedName>
</protein>
<name>A0ABV7I4D6_9HYPH</name>
<dbReference type="Gene3D" id="3.30.2310.20">
    <property type="entry name" value="RelE-like"/>
    <property type="match status" value="1"/>
</dbReference>
<comment type="caution">
    <text evidence="1">The sequence shown here is derived from an EMBL/GenBank/DDBJ whole genome shotgun (WGS) entry which is preliminary data.</text>
</comment>
<proteinExistence type="predicted"/>
<keyword evidence="2" id="KW-1185">Reference proteome</keyword>
<dbReference type="EMBL" id="JBHRTG010000019">
    <property type="protein sequence ID" value="MFC3164658.1"/>
    <property type="molecule type" value="Genomic_DNA"/>
</dbReference>
<reference evidence="2" key="1">
    <citation type="journal article" date="2019" name="Int. J. Syst. Evol. Microbiol.">
        <title>The Global Catalogue of Microorganisms (GCM) 10K type strain sequencing project: providing services to taxonomists for standard genome sequencing and annotation.</title>
        <authorList>
            <consortium name="The Broad Institute Genomics Platform"/>
            <consortium name="The Broad Institute Genome Sequencing Center for Infectious Disease"/>
            <person name="Wu L."/>
            <person name="Ma J."/>
        </authorList>
    </citation>
    <scope>NUCLEOTIDE SEQUENCE [LARGE SCALE GENOMIC DNA]</scope>
    <source>
        <strain evidence="2">KCTC 52231</strain>
    </source>
</reference>
<dbReference type="Pfam" id="PF05015">
    <property type="entry name" value="HigB-like_toxin"/>
    <property type="match status" value="1"/>
</dbReference>
<evidence type="ECO:0000313" key="1">
    <source>
        <dbReference type="EMBL" id="MFC3164658.1"/>
    </source>
</evidence>
<dbReference type="PANTHER" id="PTHR40266:SF2">
    <property type="entry name" value="TOXIN HIGB-1"/>
    <property type="match status" value="1"/>
</dbReference>
<evidence type="ECO:0000313" key="2">
    <source>
        <dbReference type="Proteomes" id="UP001595647"/>
    </source>
</evidence>
<organism evidence="1 2">
    <name type="scientific">Ciceribacter thiooxidans</name>
    <dbReference type="NCBI Taxonomy" id="1969821"/>
    <lineage>
        <taxon>Bacteria</taxon>
        <taxon>Pseudomonadati</taxon>
        <taxon>Pseudomonadota</taxon>
        <taxon>Alphaproteobacteria</taxon>
        <taxon>Hyphomicrobiales</taxon>
        <taxon>Rhizobiaceae</taxon>
        <taxon>Ciceribacter</taxon>
    </lineage>
</organism>
<dbReference type="SUPFAM" id="SSF143011">
    <property type="entry name" value="RelE-like"/>
    <property type="match status" value="1"/>
</dbReference>
<dbReference type="PANTHER" id="PTHR40266">
    <property type="entry name" value="TOXIN HIGB-1"/>
    <property type="match status" value="1"/>
</dbReference>
<accession>A0ABV7I4D6</accession>
<gene>
    <name evidence="1" type="ORF">ACFOHV_15365</name>
</gene>
<dbReference type="InterPro" id="IPR007711">
    <property type="entry name" value="HigB-1"/>
</dbReference>
<sequence>MIRSFADPETERIWTGLRSRKLPPDIQAVALRKLRMVNNARVLQDLRVPPGNRLEALKGDRAGYYSIRINEQWRICFKWHDGGPSDVGIVDYHD</sequence>
<dbReference type="Proteomes" id="UP001595647">
    <property type="component" value="Unassembled WGS sequence"/>
</dbReference>
<dbReference type="RefSeq" id="WP_182306697.1">
    <property type="nucleotide sequence ID" value="NZ_CP059896.1"/>
</dbReference>